<proteinExistence type="predicted"/>
<dbReference type="PANTHER" id="PTHR45823:SF1">
    <property type="entry name" value="T-SNARE COILED-COIL HOMOLOGY DOMAIN-CONTAINING PROTEIN"/>
    <property type="match status" value="1"/>
</dbReference>
<dbReference type="Proteomes" id="UP000887013">
    <property type="component" value="Unassembled WGS sequence"/>
</dbReference>
<comment type="caution">
    <text evidence="1">The sequence shown here is derived from an EMBL/GenBank/DDBJ whole genome shotgun (WGS) entry which is preliminary data.</text>
</comment>
<protein>
    <submittedName>
        <fullName evidence="1">Retrovirus-related Pol polyprotein from transposon 412</fullName>
    </submittedName>
</protein>
<reference evidence="1" key="1">
    <citation type="submission" date="2020-08" db="EMBL/GenBank/DDBJ databases">
        <title>Multicomponent nature underlies the extraordinary mechanical properties of spider dragline silk.</title>
        <authorList>
            <person name="Kono N."/>
            <person name="Nakamura H."/>
            <person name="Mori M."/>
            <person name="Yoshida Y."/>
            <person name="Ohtoshi R."/>
            <person name="Malay A.D."/>
            <person name="Moran D.A.P."/>
            <person name="Tomita M."/>
            <person name="Numata K."/>
            <person name="Arakawa K."/>
        </authorList>
    </citation>
    <scope>NUCLEOTIDE SEQUENCE</scope>
</reference>
<dbReference type="OrthoDB" id="8300685at2759"/>
<evidence type="ECO:0000313" key="1">
    <source>
        <dbReference type="EMBL" id="GFS65171.1"/>
    </source>
</evidence>
<dbReference type="EMBL" id="BMAW01048285">
    <property type="protein sequence ID" value="GFS65171.1"/>
    <property type="molecule type" value="Genomic_DNA"/>
</dbReference>
<keyword evidence="2" id="KW-1185">Reference proteome</keyword>
<dbReference type="PANTHER" id="PTHR45823">
    <property type="entry name" value="T-SNARE COILED-COIL HOMOLOGY DOMAIN-CONTAINING PROTEIN"/>
    <property type="match status" value="1"/>
</dbReference>
<name>A0A8X6IYN1_NEPPI</name>
<accession>A0A8X6IYN1</accession>
<sequence>MVAEANGWNSRFKAFHLAASLRGDTANIFETFPEEQRHDFQALSGALELRFGGKCTKEYSPFSDCLVEIRQDLSLQHFIDSVRDLEIQNALRLADVKDIGSAFVYSHKIEAAQQVTRKD</sequence>
<dbReference type="AlphaFoldDB" id="A0A8X6IYN1"/>
<evidence type="ECO:0000313" key="2">
    <source>
        <dbReference type="Proteomes" id="UP000887013"/>
    </source>
</evidence>
<organism evidence="1 2">
    <name type="scientific">Nephila pilipes</name>
    <name type="common">Giant wood spider</name>
    <name type="synonym">Nephila maculata</name>
    <dbReference type="NCBI Taxonomy" id="299642"/>
    <lineage>
        <taxon>Eukaryota</taxon>
        <taxon>Metazoa</taxon>
        <taxon>Ecdysozoa</taxon>
        <taxon>Arthropoda</taxon>
        <taxon>Chelicerata</taxon>
        <taxon>Arachnida</taxon>
        <taxon>Araneae</taxon>
        <taxon>Araneomorphae</taxon>
        <taxon>Entelegynae</taxon>
        <taxon>Araneoidea</taxon>
        <taxon>Nephilidae</taxon>
        <taxon>Nephila</taxon>
    </lineage>
</organism>
<gene>
    <name evidence="1" type="primary">X975_16630</name>
    <name evidence="1" type="ORF">NPIL_54031</name>
</gene>